<feature type="compositionally biased region" description="Basic residues" evidence="1">
    <location>
        <begin position="165"/>
        <end position="175"/>
    </location>
</feature>
<reference evidence="2 3" key="1">
    <citation type="journal article" date="2014" name="Int. J. Syst. Evol. Microbiol.">
        <title>Complete genome sequence of Corynebacterium casei LMG S-19264T (=DSM 44701T), isolated from a smear-ripened cheese.</title>
        <authorList>
            <consortium name="US DOE Joint Genome Institute (JGI-PGF)"/>
            <person name="Walter F."/>
            <person name="Albersmeier A."/>
            <person name="Kalinowski J."/>
            <person name="Ruckert C."/>
        </authorList>
    </citation>
    <scope>NUCLEOTIDE SEQUENCE [LARGE SCALE GENOMIC DNA]</scope>
    <source>
        <strain evidence="2 3">JCM 4255</strain>
    </source>
</reference>
<dbReference type="KEGG" id="stui:GCM10017668_64700"/>
<organism evidence="2 3">
    <name type="scientific">Streptomyces tuirus</name>
    <dbReference type="NCBI Taxonomy" id="68278"/>
    <lineage>
        <taxon>Bacteria</taxon>
        <taxon>Bacillati</taxon>
        <taxon>Actinomycetota</taxon>
        <taxon>Actinomycetes</taxon>
        <taxon>Kitasatosporales</taxon>
        <taxon>Streptomycetaceae</taxon>
        <taxon>Streptomyces</taxon>
    </lineage>
</organism>
<accession>A0A7G1NSM6</accession>
<feature type="compositionally biased region" description="Basic and acidic residues" evidence="1">
    <location>
        <begin position="66"/>
        <end position="79"/>
    </location>
</feature>
<feature type="region of interest" description="Disordered" evidence="1">
    <location>
        <begin position="1"/>
        <end position="214"/>
    </location>
</feature>
<evidence type="ECO:0000256" key="1">
    <source>
        <dbReference type="SAM" id="MobiDB-lite"/>
    </source>
</evidence>
<dbReference type="Proteomes" id="UP000516373">
    <property type="component" value="Chromosome"/>
</dbReference>
<evidence type="ECO:0000313" key="3">
    <source>
        <dbReference type="Proteomes" id="UP000516373"/>
    </source>
</evidence>
<protein>
    <submittedName>
        <fullName evidence="2">Uncharacterized protein</fullName>
    </submittedName>
</protein>
<dbReference type="EMBL" id="AP023439">
    <property type="protein sequence ID" value="BCL24627.1"/>
    <property type="molecule type" value="Genomic_DNA"/>
</dbReference>
<feature type="compositionally biased region" description="Basic and acidic residues" evidence="1">
    <location>
        <begin position="176"/>
        <end position="195"/>
    </location>
</feature>
<gene>
    <name evidence="2" type="ORF">GCM10017668_64700</name>
</gene>
<proteinExistence type="predicted"/>
<name>A0A7G1NSM6_9ACTN</name>
<feature type="compositionally biased region" description="Low complexity" evidence="1">
    <location>
        <begin position="12"/>
        <end position="23"/>
    </location>
</feature>
<sequence length="214" mass="22004">MGVAGAEGPGLGLHPLGGDPPAAVELGQDVHGVVARVEEDPAPQIGDPVGAALGDPDQAAAGSDAPKLRLADGVPDARRQPGQHGEGEQGLEGAGRRQLAVRVVGGEHLPRTGVGHQPGPCGELRKASHSGARADLGAGSVQQRGVRGGGPRPTRRSGLRPTGVGHRRGRQRQQPRHAERTGRHGHPGRESDDHTINVGTEMLREATTGPHSTR</sequence>
<feature type="compositionally biased region" description="Gly residues" evidence="1">
    <location>
        <begin position="1"/>
        <end position="11"/>
    </location>
</feature>
<dbReference type="AlphaFoldDB" id="A0A7G1NSM6"/>
<evidence type="ECO:0000313" key="2">
    <source>
        <dbReference type="EMBL" id="BCL24627.1"/>
    </source>
</evidence>